<dbReference type="PROSITE" id="PS00018">
    <property type="entry name" value="EF_HAND_1"/>
    <property type="match status" value="1"/>
</dbReference>
<dbReference type="InterPro" id="IPR002048">
    <property type="entry name" value="EF_hand_dom"/>
</dbReference>
<keyword evidence="4" id="KW-1185">Reference proteome</keyword>
<organism evidence="3 4">
    <name type="scientific">Pseudolycoriella hygida</name>
    <dbReference type="NCBI Taxonomy" id="35572"/>
    <lineage>
        <taxon>Eukaryota</taxon>
        <taxon>Metazoa</taxon>
        <taxon>Ecdysozoa</taxon>
        <taxon>Arthropoda</taxon>
        <taxon>Hexapoda</taxon>
        <taxon>Insecta</taxon>
        <taxon>Pterygota</taxon>
        <taxon>Neoptera</taxon>
        <taxon>Endopterygota</taxon>
        <taxon>Diptera</taxon>
        <taxon>Nematocera</taxon>
        <taxon>Sciaroidea</taxon>
        <taxon>Sciaridae</taxon>
        <taxon>Pseudolycoriella</taxon>
    </lineage>
</organism>
<feature type="domain" description="EF-hand" evidence="2">
    <location>
        <begin position="58"/>
        <end position="93"/>
    </location>
</feature>
<sequence>MQELQLEQWLEIQENYLQTINYIKPIETYQKYIEFTNKILGGRIGIDEIMNYLRTEYDPLLLANEFVKTFDRNNDGWISKEEFETGMETIKAHDPRVRNVSYEDFVIEADANK</sequence>
<proteinExistence type="predicted"/>
<dbReference type="OrthoDB" id="6229588at2759"/>
<protein>
    <recommendedName>
        <fullName evidence="2">EF-hand domain-containing protein</fullName>
    </recommendedName>
</protein>
<comment type="caution">
    <text evidence="3">The sequence shown here is derived from an EMBL/GenBank/DDBJ whole genome shotgun (WGS) entry which is preliminary data.</text>
</comment>
<dbReference type="SUPFAM" id="SSF47473">
    <property type="entry name" value="EF-hand"/>
    <property type="match status" value="1"/>
</dbReference>
<keyword evidence="1" id="KW-0106">Calcium</keyword>
<evidence type="ECO:0000313" key="3">
    <source>
        <dbReference type="EMBL" id="KAJ6643134.1"/>
    </source>
</evidence>
<dbReference type="EMBL" id="WJQU01000002">
    <property type="protein sequence ID" value="KAJ6643134.1"/>
    <property type="molecule type" value="Genomic_DNA"/>
</dbReference>
<evidence type="ECO:0000313" key="4">
    <source>
        <dbReference type="Proteomes" id="UP001151699"/>
    </source>
</evidence>
<dbReference type="InterPro" id="IPR018247">
    <property type="entry name" value="EF_Hand_1_Ca_BS"/>
</dbReference>
<feature type="non-terminal residue" evidence="3">
    <location>
        <position position="113"/>
    </location>
</feature>
<name>A0A9Q0N5R9_9DIPT</name>
<gene>
    <name evidence="3" type="ORF">Bhyg_08090</name>
</gene>
<reference evidence="3" key="1">
    <citation type="submission" date="2022-07" db="EMBL/GenBank/DDBJ databases">
        <authorList>
            <person name="Trinca V."/>
            <person name="Uliana J.V.C."/>
            <person name="Torres T.T."/>
            <person name="Ward R.J."/>
            <person name="Monesi N."/>
        </authorList>
    </citation>
    <scope>NUCLEOTIDE SEQUENCE</scope>
    <source>
        <strain evidence="3">HSMRA1968</strain>
        <tissue evidence="3">Whole embryos</tissue>
    </source>
</reference>
<accession>A0A9Q0N5R9</accession>
<dbReference type="InterPro" id="IPR011992">
    <property type="entry name" value="EF-hand-dom_pair"/>
</dbReference>
<dbReference type="Gene3D" id="1.10.238.10">
    <property type="entry name" value="EF-hand"/>
    <property type="match status" value="1"/>
</dbReference>
<dbReference type="AlphaFoldDB" id="A0A9Q0N5R9"/>
<evidence type="ECO:0000259" key="2">
    <source>
        <dbReference type="PROSITE" id="PS50222"/>
    </source>
</evidence>
<dbReference type="Proteomes" id="UP001151699">
    <property type="component" value="Chromosome B"/>
</dbReference>
<evidence type="ECO:0000256" key="1">
    <source>
        <dbReference type="ARBA" id="ARBA00022837"/>
    </source>
</evidence>
<dbReference type="PROSITE" id="PS50222">
    <property type="entry name" value="EF_HAND_2"/>
    <property type="match status" value="1"/>
</dbReference>
<dbReference type="GO" id="GO:0005509">
    <property type="term" value="F:calcium ion binding"/>
    <property type="evidence" value="ECO:0007669"/>
    <property type="project" value="InterPro"/>
</dbReference>